<feature type="compositionally biased region" description="Basic and acidic residues" evidence="1">
    <location>
        <begin position="136"/>
        <end position="149"/>
    </location>
</feature>
<dbReference type="InterPro" id="IPR003615">
    <property type="entry name" value="HNH_nuc"/>
</dbReference>
<organism evidence="2">
    <name type="scientific">Siphoviridae sp. ctP6113</name>
    <dbReference type="NCBI Taxonomy" id="2826318"/>
    <lineage>
        <taxon>Viruses</taxon>
        <taxon>Duplodnaviria</taxon>
        <taxon>Heunggongvirae</taxon>
        <taxon>Uroviricota</taxon>
        <taxon>Caudoviricetes</taxon>
    </lineage>
</organism>
<reference evidence="2" key="1">
    <citation type="journal article" date="2021" name="Proc. Natl. Acad. Sci. U.S.A.">
        <title>A Catalog of Tens of Thousands of Viruses from Human Metagenomes Reveals Hidden Associations with Chronic Diseases.</title>
        <authorList>
            <person name="Tisza M.J."/>
            <person name="Buck C.B."/>
        </authorList>
    </citation>
    <scope>NUCLEOTIDE SEQUENCE</scope>
    <source>
        <strain evidence="2">CtP6113</strain>
    </source>
</reference>
<sequence length="149" mass="17159">MLKSCPYCGMVHPTGYECPKKPVRKIVRTSDAARFRKSWAWQRKRDSIVARDFSLCRVCNEGSFGVFGVPGLQRDLSVHHIEPLEENFDLRLEDDNLLTCCDKHHRMAEDGKIPRSYLHSLARTSPRWGPTSGAEAKQDQQRTSEHDEF</sequence>
<proteinExistence type="predicted"/>
<evidence type="ECO:0000256" key="1">
    <source>
        <dbReference type="SAM" id="MobiDB-lite"/>
    </source>
</evidence>
<feature type="region of interest" description="Disordered" evidence="1">
    <location>
        <begin position="123"/>
        <end position="149"/>
    </location>
</feature>
<name>A0A8S5MU71_9CAUD</name>
<dbReference type="EMBL" id="BK014986">
    <property type="protein sequence ID" value="DAD85682.1"/>
    <property type="molecule type" value="Genomic_DNA"/>
</dbReference>
<dbReference type="Gene3D" id="1.10.30.50">
    <property type="match status" value="1"/>
</dbReference>
<accession>A0A8S5MU71</accession>
<dbReference type="CDD" id="cd00085">
    <property type="entry name" value="HNHc"/>
    <property type="match status" value="1"/>
</dbReference>
<protein>
    <submittedName>
        <fullName evidence="2">NinG recombination protein</fullName>
    </submittedName>
</protein>
<evidence type="ECO:0000313" key="2">
    <source>
        <dbReference type="EMBL" id="DAD85682.1"/>
    </source>
</evidence>